<dbReference type="EMBL" id="LGUA01000622">
    <property type="protein sequence ID" value="OAX80769.1"/>
    <property type="molecule type" value="Genomic_DNA"/>
</dbReference>
<gene>
    <name evidence="7" type="ORF">ACJ72_04890</name>
</gene>
<reference evidence="7 8" key="1">
    <citation type="submission" date="2015-07" db="EMBL/GenBank/DDBJ databases">
        <title>Emmonsia species relationships and genome sequence.</title>
        <authorList>
            <person name="Cuomo C.A."/>
            <person name="Schwartz I.S."/>
            <person name="Kenyon C."/>
            <person name="de Hoog G.S."/>
            <person name="Govender N.P."/>
            <person name="Botha A."/>
            <person name="Moreno L."/>
            <person name="de Vries M."/>
            <person name="Munoz J.F."/>
            <person name="Stielow J.B."/>
        </authorList>
    </citation>
    <scope>NUCLEOTIDE SEQUENCE [LARGE SCALE GENOMIC DNA]</scope>
    <source>
        <strain evidence="7 8">CBS 136260</strain>
    </source>
</reference>
<dbReference type="InterPro" id="IPR050641">
    <property type="entry name" value="RIFMO-like"/>
</dbReference>
<dbReference type="Pfam" id="PF01494">
    <property type="entry name" value="FAD_binding_3"/>
    <property type="match status" value="1"/>
</dbReference>
<dbReference type="SUPFAM" id="SSF54373">
    <property type="entry name" value="FAD-linked reductases, C-terminal domain"/>
    <property type="match status" value="1"/>
</dbReference>
<evidence type="ECO:0000259" key="5">
    <source>
        <dbReference type="Pfam" id="PF01494"/>
    </source>
</evidence>
<feature type="domain" description="Phenol hydroxylase-like C-terminal dimerisation" evidence="6">
    <location>
        <begin position="595"/>
        <end position="644"/>
    </location>
</feature>
<dbReference type="Gene3D" id="3.30.9.10">
    <property type="entry name" value="D-Amino Acid Oxidase, subunit A, domain 2"/>
    <property type="match status" value="1"/>
</dbReference>
<keyword evidence="4" id="KW-0560">Oxidoreductase</keyword>
<evidence type="ECO:0000256" key="3">
    <source>
        <dbReference type="ARBA" id="ARBA00022827"/>
    </source>
</evidence>
<feature type="domain" description="Phenol hydroxylase-like C-terminal dimerisation" evidence="6">
    <location>
        <begin position="466"/>
        <end position="534"/>
    </location>
</feature>
<dbReference type="Pfam" id="PF07976">
    <property type="entry name" value="Phe_hydrox_dim"/>
    <property type="match status" value="2"/>
</dbReference>
<evidence type="ECO:0000256" key="1">
    <source>
        <dbReference type="ARBA" id="ARBA00007801"/>
    </source>
</evidence>
<sequence length="647" mass="72536">MDLFAEEETLERQKIISTTVAPPLPRRTPLPSLAQDDDTELYEVVIVGAGPAGIMLNLLLARYGLPDSSRLCIDSSPSEHKVGHADAVMQRTLEVFKSLDLADEIWNHGLRAYEFTRWIKDSSAPTGFIRQFSQFTGQIKGRYKPAMALLSQGRVERILRDDLKKYSKKGVTWNCRLLDAQIENDKVPGFPVKATIEQDGKTRTIRTKYLIGADGAHSVVRKSIGINQTGASSGDIWGVVDMVADTDFPDIRRPVHLLSTNRIVSIIPRERKNDGEYLTRIYVPFAQEDPIESGTSEPAAAVNTEEYQRARRAKITPDVILQRARDLFHPYYIRPKQNVEWWAAYQVGRRVADRLVEKDNAGNSCVFLVGDACHTHSPAMGQGMNVALMDSYDLAWKLMYSINGLTPEPEKLLDTYSYDRLKNAKKLVESDRLWYEGRYMIEEDDDVEAQNFLQLDLLAFMVGAIEYDEGFLVDEKTGTSDGPINSSNFLTGVLREGRRFGDRMITRFADGDIRHSQDEFPSDGRFRVLVFTSDDLLTNPGGVSASSITQICREVLPAFIPRTVELVIFTPFGSFSFEWPDIPSVIKEEAEMGLHHLDPEGYAAYGVDMKAGAIAVIRPDGCVGTIAKLDDTLKISGYLKRCLRTVA</sequence>
<keyword evidence="8" id="KW-1185">Reference proteome</keyword>
<comment type="similarity">
    <text evidence="1">Belongs to the PheA/TfdB FAD monooxygenase family.</text>
</comment>
<keyword evidence="3" id="KW-0274">FAD</keyword>
<dbReference type="InterPro" id="IPR036188">
    <property type="entry name" value="FAD/NAD-bd_sf"/>
</dbReference>
<accession>A0A1B7NVI6</accession>
<protein>
    <recommendedName>
        <fullName evidence="9">FAD-binding domain-containing protein</fullName>
    </recommendedName>
</protein>
<evidence type="ECO:0000259" key="6">
    <source>
        <dbReference type="Pfam" id="PF07976"/>
    </source>
</evidence>
<dbReference type="SUPFAM" id="SSF51905">
    <property type="entry name" value="FAD/NAD(P)-binding domain"/>
    <property type="match status" value="1"/>
</dbReference>
<dbReference type="InterPro" id="IPR038220">
    <property type="entry name" value="PHOX_C_sf"/>
</dbReference>
<dbReference type="InterPro" id="IPR036249">
    <property type="entry name" value="Thioredoxin-like_sf"/>
</dbReference>
<dbReference type="InterPro" id="IPR002938">
    <property type="entry name" value="FAD-bd"/>
</dbReference>
<evidence type="ECO:0000313" key="7">
    <source>
        <dbReference type="EMBL" id="OAX80769.1"/>
    </source>
</evidence>
<dbReference type="InterPro" id="IPR012941">
    <property type="entry name" value="Phe_hydrox_C_dim_dom"/>
</dbReference>
<dbReference type="SUPFAM" id="SSF52833">
    <property type="entry name" value="Thioredoxin-like"/>
    <property type="match status" value="1"/>
</dbReference>
<evidence type="ECO:0000256" key="4">
    <source>
        <dbReference type="ARBA" id="ARBA00023002"/>
    </source>
</evidence>
<dbReference type="Proteomes" id="UP000091918">
    <property type="component" value="Unassembled WGS sequence"/>
</dbReference>
<name>A0A1B7NVI6_9EURO</name>
<dbReference type="OrthoDB" id="1716816at2759"/>
<evidence type="ECO:0008006" key="9">
    <source>
        <dbReference type="Google" id="ProtNLM"/>
    </source>
</evidence>
<dbReference type="STRING" id="1658172.A0A1B7NVI6"/>
<comment type="caution">
    <text evidence="7">The sequence shown here is derived from an EMBL/GenBank/DDBJ whole genome shotgun (WGS) entry which is preliminary data.</text>
</comment>
<dbReference type="GO" id="GO:0016709">
    <property type="term" value="F:oxidoreductase activity, acting on paired donors, with incorporation or reduction of molecular oxygen, NAD(P)H as one donor, and incorporation of one atom of oxygen"/>
    <property type="evidence" value="ECO:0007669"/>
    <property type="project" value="UniProtKB-ARBA"/>
</dbReference>
<dbReference type="Gene3D" id="3.40.30.20">
    <property type="match status" value="1"/>
</dbReference>
<keyword evidence="2" id="KW-0285">Flavoprotein</keyword>
<organism evidence="7 8">
    <name type="scientific">Emergomyces africanus</name>
    <dbReference type="NCBI Taxonomy" id="1955775"/>
    <lineage>
        <taxon>Eukaryota</taxon>
        <taxon>Fungi</taxon>
        <taxon>Dikarya</taxon>
        <taxon>Ascomycota</taxon>
        <taxon>Pezizomycotina</taxon>
        <taxon>Eurotiomycetes</taxon>
        <taxon>Eurotiomycetidae</taxon>
        <taxon>Onygenales</taxon>
        <taxon>Ajellomycetaceae</taxon>
        <taxon>Emergomyces</taxon>
    </lineage>
</organism>
<dbReference type="AlphaFoldDB" id="A0A1B7NVI6"/>
<dbReference type="GO" id="GO:0071949">
    <property type="term" value="F:FAD binding"/>
    <property type="evidence" value="ECO:0007669"/>
    <property type="project" value="InterPro"/>
</dbReference>
<dbReference type="PANTHER" id="PTHR43004">
    <property type="entry name" value="TRK SYSTEM POTASSIUM UPTAKE PROTEIN"/>
    <property type="match status" value="1"/>
</dbReference>
<evidence type="ECO:0000313" key="8">
    <source>
        <dbReference type="Proteomes" id="UP000091918"/>
    </source>
</evidence>
<dbReference type="PANTHER" id="PTHR43004:SF15">
    <property type="entry name" value="MONOOXYGENASE, PUTATIVE (AFU_ORTHOLOGUE AFUA_6G03030)-RELATED"/>
    <property type="match status" value="1"/>
</dbReference>
<proteinExistence type="inferred from homology"/>
<dbReference type="PRINTS" id="PR00420">
    <property type="entry name" value="RNGMNOXGNASE"/>
</dbReference>
<dbReference type="Gene3D" id="3.50.50.60">
    <property type="entry name" value="FAD/NAD(P)-binding domain"/>
    <property type="match status" value="1"/>
</dbReference>
<evidence type="ECO:0000256" key="2">
    <source>
        <dbReference type="ARBA" id="ARBA00022630"/>
    </source>
</evidence>
<feature type="domain" description="FAD-binding" evidence="5">
    <location>
        <begin position="42"/>
        <end position="429"/>
    </location>
</feature>